<organism evidence="1 2">
    <name type="scientific">Desulfovibrio subterraneus</name>
    <dbReference type="NCBI Taxonomy" id="2718620"/>
    <lineage>
        <taxon>Bacteria</taxon>
        <taxon>Pseudomonadati</taxon>
        <taxon>Thermodesulfobacteriota</taxon>
        <taxon>Desulfovibrionia</taxon>
        <taxon>Desulfovibrionales</taxon>
        <taxon>Desulfovibrionaceae</taxon>
        <taxon>Desulfovibrio</taxon>
    </lineage>
</organism>
<dbReference type="InterPro" id="IPR029045">
    <property type="entry name" value="ClpP/crotonase-like_dom_sf"/>
</dbReference>
<keyword evidence="2" id="KW-1185">Reference proteome</keyword>
<dbReference type="Gene3D" id="3.90.226.10">
    <property type="entry name" value="2-enoyl-CoA Hydratase, Chain A, domain 1"/>
    <property type="match status" value="1"/>
</dbReference>
<dbReference type="SUPFAM" id="SSF52096">
    <property type="entry name" value="ClpP/crotonase"/>
    <property type="match status" value="1"/>
</dbReference>
<dbReference type="EMBL" id="BLVO01000005">
    <property type="protein sequence ID" value="GFM32325.1"/>
    <property type="molecule type" value="Genomic_DNA"/>
</dbReference>
<dbReference type="GO" id="GO:0003824">
    <property type="term" value="F:catalytic activity"/>
    <property type="evidence" value="ECO:0007669"/>
    <property type="project" value="UniProtKB-ARBA"/>
</dbReference>
<sequence length="248" mass="28165">MTLQQTDEGIFQIERRGRTALLRLCGNFFQNIKDLGRRDTVLNAFDMLNMDKDVSVIILSLAYCGVSGDEYVRFFREQLDGMEKQSAHRFCNAVNQVMLEMVRSGKLIVHTCCGDMLTFFLGVSLAADYSIAAEGSVFRNSYQEIGLLPKGGLPYFISRRLGNRAVYDLLLAEQSITAEKALELGLLNSVVPREQMEEAAFAYAARFENVPLRTVTGTKRLTNWCIRDLEEYLSYENKQMMKTLDQFG</sequence>
<name>A0A7J0BGU9_9BACT</name>
<dbReference type="CDD" id="cd06558">
    <property type="entry name" value="crotonase-like"/>
    <property type="match status" value="1"/>
</dbReference>
<dbReference type="RefSeq" id="WP_174404035.1">
    <property type="nucleotide sequence ID" value="NZ_BLVO01000005.1"/>
</dbReference>
<evidence type="ECO:0008006" key="3">
    <source>
        <dbReference type="Google" id="ProtNLM"/>
    </source>
</evidence>
<dbReference type="Pfam" id="PF00378">
    <property type="entry name" value="ECH_1"/>
    <property type="match status" value="1"/>
</dbReference>
<dbReference type="PANTHER" id="PTHR43459">
    <property type="entry name" value="ENOYL-COA HYDRATASE"/>
    <property type="match status" value="1"/>
</dbReference>
<accession>A0A7J0BGU9</accession>
<protein>
    <recommendedName>
        <fullName evidence="3">Enoyl-CoA hydratase</fullName>
    </recommendedName>
</protein>
<reference evidence="1 2" key="1">
    <citation type="submission" date="2020-05" db="EMBL/GenBank/DDBJ databases">
        <title>Draft genome sequence of Desulfovibrio sp. strain HN2T.</title>
        <authorList>
            <person name="Ueno A."/>
            <person name="Tamazawa S."/>
            <person name="Tamamura S."/>
            <person name="Murakami T."/>
            <person name="Kiyama T."/>
            <person name="Inomata H."/>
            <person name="Amano Y."/>
            <person name="Miyakawa K."/>
            <person name="Tamaki H."/>
            <person name="Naganuma T."/>
            <person name="Kaneko K."/>
        </authorList>
    </citation>
    <scope>NUCLEOTIDE SEQUENCE [LARGE SCALE GENOMIC DNA]</scope>
    <source>
        <strain evidence="1 2">HN2</strain>
    </source>
</reference>
<gene>
    <name evidence="1" type="ORF">DSM101010T_06900</name>
</gene>
<dbReference type="PANTHER" id="PTHR43459:SF1">
    <property type="entry name" value="EG:BACN32G11.4 PROTEIN"/>
    <property type="match status" value="1"/>
</dbReference>
<dbReference type="InterPro" id="IPR001753">
    <property type="entry name" value="Enoyl-CoA_hydra/iso"/>
</dbReference>
<evidence type="ECO:0000313" key="2">
    <source>
        <dbReference type="Proteomes" id="UP000503840"/>
    </source>
</evidence>
<dbReference type="AlphaFoldDB" id="A0A7J0BGU9"/>
<proteinExistence type="predicted"/>
<evidence type="ECO:0000313" key="1">
    <source>
        <dbReference type="EMBL" id="GFM32325.1"/>
    </source>
</evidence>
<dbReference type="Proteomes" id="UP000503840">
    <property type="component" value="Unassembled WGS sequence"/>
</dbReference>
<comment type="caution">
    <text evidence="1">The sequence shown here is derived from an EMBL/GenBank/DDBJ whole genome shotgun (WGS) entry which is preliminary data.</text>
</comment>